<sequence length="212" mass="23338">MAEMKQRQLCRSKAKAGRIGRVGLPSLRLNRPLGCFRSPRAPPVSRSRLASAPRSKSNLPMAGASLSPSQAGAPPNHRKRTFSASTAALAREDEAAEEEDIEELEREVDGLGRRLLEYRRDAATRLLDAAASRLTALRPHALLEVTTGQTVAATPPAEGDKEKLEKLKVFKCKTEANIATMPMVLERMNECIARIEKLENLNVNIHPVFHTK</sequence>
<feature type="coiled-coil region" evidence="1">
    <location>
        <begin position="87"/>
        <end position="121"/>
    </location>
</feature>
<dbReference type="EMBL" id="JAAALK010000285">
    <property type="protein sequence ID" value="KAG8065701.1"/>
    <property type="molecule type" value="Genomic_DNA"/>
</dbReference>
<evidence type="ECO:0000256" key="1">
    <source>
        <dbReference type="SAM" id="Coils"/>
    </source>
</evidence>
<organism evidence="3 4">
    <name type="scientific">Zizania palustris</name>
    <name type="common">Northern wild rice</name>
    <dbReference type="NCBI Taxonomy" id="103762"/>
    <lineage>
        <taxon>Eukaryota</taxon>
        <taxon>Viridiplantae</taxon>
        <taxon>Streptophyta</taxon>
        <taxon>Embryophyta</taxon>
        <taxon>Tracheophyta</taxon>
        <taxon>Spermatophyta</taxon>
        <taxon>Magnoliopsida</taxon>
        <taxon>Liliopsida</taxon>
        <taxon>Poales</taxon>
        <taxon>Poaceae</taxon>
        <taxon>BOP clade</taxon>
        <taxon>Oryzoideae</taxon>
        <taxon>Oryzeae</taxon>
        <taxon>Zizaniinae</taxon>
        <taxon>Zizania</taxon>
    </lineage>
</organism>
<feature type="compositionally biased region" description="Low complexity" evidence="2">
    <location>
        <begin position="37"/>
        <end position="55"/>
    </location>
</feature>
<evidence type="ECO:0000313" key="3">
    <source>
        <dbReference type="EMBL" id="KAG8065701.1"/>
    </source>
</evidence>
<dbReference type="PANTHER" id="PTHR36045">
    <property type="entry name" value="OS04G0558500 PROTEIN"/>
    <property type="match status" value="1"/>
</dbReference>
<name>A0A8J5VP65_ZIZPA</name>
<evidence type="ECO:0000256" key="2">
    <source>
        <dbReference type="SAM" id="MobiDB-lite"/>
    </source>
</evidence>
<keyword evidence="1" id="KW-0175">Coiled coil</keyword>
<dbReference type="PANTHER" id="PTHR36045:SF2">
    <property type="entry name" value="OS04G0558500 PROTEIN"/>
    <property type="match status" value="1"/>
</dbReference>
<reference evidence="3" key="1">
    <citation type="journal article" date="2021" name="bioRxiv">
        <title>Whole Genome Assembly and Annotation of Northern Wild Rice, Zizania palustris L., Supports a Whole Genome Duplication in the Zizania Genus.</title>
        <authorList>
            <person name="Haas M."/>
            <person name="Kono T."/>
            <person name="Macchietto M."/>
            <person name="Millas R."/>
            <person name="McGilp L."/>
            <person name="Shao M."/>
            <person name="Duquette J."/>
            <person name="Hirsch C.N."/>
            <person name="Kimball J."/>
        </authorList>
    </citation>
    <scope>NUCLEOTIDE SEQUENCE</scope>
    <source>
        <tissue evidence="3">Fresh leaf tissue</tissue>
    </source>
</reference>
<dbReference type="Proteomes" id="UP000729402">
    <property type="component" value="Unassembled WGS sequence"/>
</dbReference>
<gene>
    <name evidence="3" type="ORF">GUJ93_ZPchr0004g38457</name>
</gene>
<evidence type="ECO:0000313" key="4">
    <source>
        <dbReference type="Proteomes" id="UP000729402"/>
    </source>
</evidence>
<keyword evidence="4" id="KW-1185">Reference proteome</keyword>
<reference evidence="3" key="2">
    <citation type="submission" date="2021-02" db="EMBL/GenBank/DDBJ databases">
        <authorList>
            <person name="Kimball J.A."/>
            <person name="Haas M.W."/>
            <person name="Macchietto M."/>
            <person name="Kono T."/>
            <person name="Duquette J."/>
            <person name="Shao M."/>
        </authorList>
    </citation>
    <scope>NUCLEOTIDE SEQUENCE</scope>
    <source>
        <tissue evidence="3">Fresh leaf tissue</tissue>
    </source>
</reference>
<comment type="caution">
    <text evidence="3">The sequence shown here is derived from an EMBL/GenBank/DDBJ whole genome shotgun (WGS) entry which is preliminary data.</text>
</comment>
<feature type="region of interest" description="Disordered" evidence="2">
    <location>
        <begin position="32"/>
        <end position="80"/>
    </location>
</feature>
<dbReference type="AlphaFoldDB" id="A0A8J5VP65"/>
<dbReference type="OrthoDB" id="781564at2759"/>
<proteinExistence type="predicted"/>
<protein>
    <submittedName>
        <fullName evidence="3">Uncharacterized protein</fullName>
    </submittedName>
</protein>
<accession>A0A8J5VP65</accession>